<comment type="caution">
    <text evidence="1">The sequence shown here is derived from an EMBL/GenBank/DDBJ whole genome shotgun (WGS) entry which is preliminary data.</text>
</comment>
<name>A0A0G9K198_9BACT</name>
<gene>
    <name evidence="1" type="ORF">AA20_10095</name>
</gene>
<dbReference type="PATRIC" id="fig|1447256.3.peg.1971"/>
<organism evidence="1 2">
    <name type="scientific">Aliarcobacter butzleri L348</name>
    <dbReference type="NCBI Taxonomy" id="1447256"/>
    <lineage>
        <taxon>Bacteria</taxon>
        <taxon>Pseudomonadati</taxon>
        <taxon>Campylobacterota</taxon>
        <taxon>Epsilonproteobacteria</taxon>
        <taxon>Campylobacterales</taxon>
        <taxon>Arcobacteraceae</taxon>
        <taxon>Aliarcobacter</taxon>
    </lineage>
</organism>
<proteinExistence type="predicted"/>
<dbReference type="AlphaFoldDB" id="A0A0G9K198"/>
<protein>
    <submittedName>
        <fullName evidence="1">Uncharacterized protein</fullName>
    </submittedName>
</protein>
<evidence type="ECO:0000313" key="2">
    <source>
        <dbReference type="Proteomes" id="UP000035514"/>
    </source>
</evidence>
<reference evidence="1 2" key="1">
    <citation type="submission" date="2014-01" db="EMBL/GenBank/DDBJ databases">
        <title>Development of a Comparative Genomic Fingerprinting Assay for High Resolution Genotyping of Arcobacter butzleri.</title>
        <authorList>
            <person name="Webb A.L."/>
            <person name="Inglis G.D."/>
            <person name="Kruczkiewicz P."/>
            <person name="Selinger L.B."/>
            <person name="Taboada E.N."/>
        </authorList>
    </citation>
    <scope>NUCLEOTIDE SEQUENCE [LARGE SCALE GENOMIC DNA]</scope>
    <source>
        <strain evidence="1 2">L348</strain>
    </source>
</reference>
<dbReference type="Proteomes" id="UP000035514">
    <property type="component" value="Unassembled WGS sequence"/>
</dbReference>
<sequence length="99" mass="11770">MSAVDFSSLDLIPKMLEKMEEMQTELTELRQQLKPKYDLTKRADVKIYLNISDCTLDRYIRIGVLKKGYHYHRELKNKTSRIIFVSSAIEEFKAIKEKR</sequence>
<dbReference type="RefSeq" id="WP_046997158.1">
    <property type="nucleotide sequence ID" value="NZ_JAIQ01000139.1"/>
</dbReference>
<dbReference type="EMBL" id="JAIQ01000139">
    <property type="protein sequence ID" value="KLD97987.1"/>
    <property type="molecule type" value="Genomic_DNA"/>
</dbReference>
<evidence type="ECO:0000313" key="1">
    <source>
        <dbReference type="EMBL" id="KLD97987.1"/>
    </source>
</evidence>
<accession>A0A0G9K198</accession>